<dbReference type="Pfam" id="PF00270">
    <property type="entry name" value="DEAD"/>
    <property type="match status" value="1"/>
</dbReference>
<gene>
    <name evidence="8" type="ORF">HMPREF0661_09805</name>
</gene>
<dbReference type="GO" id="GO:0005524">
    <property type="term" value="F:ATP binding"/>
    <property type="evidence" value="ECO:0007669"/>
    <property type="project" value="UniProtKB-KW"/>
</dbReference>
<dbReference type="PROSITE" id="PS51194">
    <property type="entry name" value="HELICASE_CTER"/>
    <property type="match status" value="1"/>
</dbReference>
<dbReference type="PANTHER" id="PTHR47959:SF1">
    <property type="entry name" value="ATP-DEPENDENT RNA HELICASE DBPA"/>
    <property type="match status" value="1"/>
</dbReference>
<dbReference type="InterPro" id="IPR005580">
    <property type="entry name" value="DbpA/CsdA_RNA-bd_dom"/>
</dbReference>
<evidence type="ECO:0000256" key="5">
    <source>
        <dbReference type="ARBA" id="ARBA00038437"/>
    </source>
</evidence>
<dbReference type="CDD" id="cd12252">
    <property type="entry name" value="RRM_DbpA"/>
    <property type="match status" value="1"/>
</dbReference>
<dbReference type="InterPro" id="IPR011545">
    <property type="entry name" value="DEAD/DEAH_box_helicase_dom"/>
</dbReference>
<keyword evidence="3 8" id="KW-0347">Helicase</keyword>
<dbReference type="InterPro" id="IPR001650">
    <property type="entry name" value="Helicase_C-like"/>
</dbReference>
<dbReference type="AlphaFoldDB" id="A0A096AE48"/>
<feature type="domain" description="Helicase C-terminal" evidence="7">
    <location>
        <begin position="217"/>
        <end position="362"/>
    </location>
</feature>
<dbReference type="InterPro" id="IPR012677">
    <property type="entry name" value="Nucleotide-bd_a/b_plait_sf"/>
</dbReference>
<evidence type="ECO:0000259" key="7">
    <source>
        <dbReference type="PROSITE" id="PS51194"/>
    </source>
</evidence>
<evidence type="ECO:0000256" key="3">
    <source>
        <dbReference type="ARBA" id="ARBA00022806"/>
    </source>
</evidence>
<dbReference type="CDD" id="cd00268">
    <property type="entry name" value="DEADc"/>
    <property type="match status" value="1"/>
</dbReference>
<dbReference type="Pfam" id="PF03880">
    <property type="entry name" value="DbpA"/>
    <property type="match status" value="1"/>
</dbReference>
<dbReference type="GO" id="GO:0005829">
    <property type="term" value="C:cytosol"/>
    <property type="evidence" value="ECO:0007669"/>
    <property type="project" value="TreeGrafter"/>
</dbReference>
<dbReference type="InterPro" id="IPR014001">
    <property type="entry name" value="Helicase_ATP-bd"/>
</dbReference>
<dbReference type="InterPro" id="IPR050079">
    <property type="entry name" value="DEAD_box_RNA_helicase"/>
</dbReference>
<keyword evidence="2" id="KW-0378">Hydrolase</keyword>
<dbReference type="GO" id="GO:0003724">
    <property type="term" value="F:RNA helicase activity"/>
    <property type="evidence" value="ECO:0007669"/>
    <property type="project" value="TreeGrafter"/>
</dbReference>
<dbReference type="SUPFAM" id="SSF52540">
    <property type="entry name" value="P-loop containing nucleoside triphosphate hydrolases"/>
    <property type="match status" value="1"/>
</dbReference>
<accession>A0A096AE48</accession>
<name>A0A096AE48_9BACT</name>
<dbReference type="Gene3D" id="3.40.50.300">
    <property type="entry name" value="P-loop containing nucleotide triphosphate hydrolases"/>
    <property type="match status" value="2"/>
</dbReference>
<dbReference type="SMART" id="SM00487">
    <property type="entry name" value="DEXDc"/>
    <property type="match status" value="1"/>
</dbReference>
<feature type="domain" description="Helicase ATP-binding" evidence="6">
    <location>
        <begin position="22"/>
        <end position="191"/>
    </location>
</feature>
<dbReference type="SMART" id="SM00490">
    <property type="entry name" value="HELICc"/>
    <property type="match status" value="1"/>
</dbReference>
<dbReference type="EMBL" id="JRNS01000460">
    <property type="protein sequence ID" value="KGF45373.1"/>
    <property type="molecule type" value="Genomic_DNA"/>
</dbReference>
<dbReference type="PROSITE" id="PS51192">
    <property type="entry name" value="HELICASE_ATP_BIND_1"/>
    <property type="match status" value="1"/>
</dbReference>
<keyword evidence="4" id="KW-0067">ATP-binding</keyword>
<sequence>MNNNILNKLGITLNAMQEATADAVLHTGKDVVVMSPTGSGKTYAYLLPLIQRLDASSDALQAVVLVPGRELALQSANVLKDMGSGLRSMPLYGGRPTMEEHRVLRDVKPQIVFATPGRLNDHLDKANINAETIKWLVIDEFDKCLEFGFQDEMMSILCKLPNIERRILLSATESETIPNFVSMGRTVHLDYRTEDENIPDRIRLYTVTSPEKDKLEVLKKLLLSLGDKSSIVFLNYRDSVERTALFLKENGFTISWFHGGLDQREREASLYRFSNGSAPILVSTDLASRGLDIPDVDNIIHYHFPETEDSYIHRVGRTARWDKEGRTFFILGPEEHLPEYVTNEHEEYKIPETLPKPVQPRMATIYIGKGKKDKISKIDIVGFLCKKGGLKSSEIGKIDVKDRFTYVAVSRTKIKEIISLTKGEKIKGIRTVVEEVR</sequence>
<evidence type="ECO:0000259" key="6">
    <source>
        <dbReference type="PROSITE" id="PS51192"/>
    </source>
</evidence>
<evidence type="ECO:0000256" key="4">
    <source>
        <dbReference type="ARBA" id="ARBA00022840"/>
    </source>
</evidence>
<dbReference type="GO" id="GO:0003676">
    <property type="term" value="F:nucleic acid binding"/>
    <property type="evidence" value="ECO:0007669"/>
    <property type="project" value="InterPro"/>
</dbReference>
<reference evidence="8 9" key="1">
    <citation type="submission" date="2014-07" db="EMBL/GenBank/DDBJ databases">
        <authorList>
            <person name="McCorrison J."/>
            <person name="Sanka R."/>
            <person name="Torralba M."/>
            <person name="Gillis M."/>
            <person name="Haft D.H."/>
            <person name="Methe B."/>
            <person name="Sutton G."/>
            <person name="Nelson K.E."/>
        </authorList>
    </citation>
    <scope>NUCLEOTIDE SEQUENCE [LARGE SCALE GENOMIC DNA]</scope>
    <source>
        <strain evidence="8 9">DNF00666</strain>
    </source>
</reference>
<dbReference type="RefSeq" id="WP_036865976.1">
    <property type="nucleotide sequence ID" value="NZ_JRNS01000460.1"/>
</dbReference>
<evidence type="ECO:0000313" key="9">
    <source>
        <dbReference type="Proteomes" id="UP000029578"/>
    </source>
</evidence>
<dbReference type="InterPro" id="IPR044742">
    <property type="entry name" value="DEAD/DEAH_RhlB"/>
</dbReference>
<dbReference type="GO" id="GO:0016787">
    <property type="term" value="F:hydrolase activity"/>
    <property type="evidence" value="ECO:0007669"/>
    <property type="project" value="UniProtKB-KW"/>
</dbReference>
<evidence type="ECO:0000256" key="1">
    <source>
        <dbReference type="ARBA" id="ARBA00022741"/>
    </source>
</evidence>
<evidence type="ECO:0000313" key="8">
    <source>
        <dbReference type="EMBL" id="KGF45373.1"/>
    </source>
</evidence>
<dbReference type="Gene3D" id="3.30.70.330">
    <property type="match status" value="1"/>
</dbReference>
<dbReference type="CDD" id="cd18787">
    <property type="entry name" value="SF2_C_DEAD"/>
    <property type="match status" value="1"/>
</dbReference>
<comment type="caution">
    <text evidence="8">The sequence shown here is derived from an EMBL/GenBank/DDBJ whole genome shotgun (WGS) entry which is preliminary data.</text>
</comment>
<comment type="similarity">
    <text evidence="5">Belongs to the DEAD box helicase family.</text>
</comment>
<proteinExistence type="inferred from homology"/>
<organism evidence="8 9">
    <name type="scientific">Prevotella melaninogenica DNF00666</name>
    <dbReference type="NCBI Taxonomy" id="1401073"/>
    <lineage>
        <taxon>Bacteria</taxon>
        <taxon>Pseudomonadati</taxon>
        <taxon>Bacteroidota</taxon>
        <taxon>Bacteroidia</taxon>
        <taxon>Bacteroidales</taxon>
        <taxon>Prevotellaceae</taxon>
        <taxon>Prevotella</taxon>
    </lineage>
</organism>
<keyword evidence="1" id="KW-0547">Nucleotide-binding</keyword>
<evidence type="ECO:0000256" key="2">
    <source>
        <dbReference type="ARBA" id="ARBA00022801"/>
    </source>
</evidence>
<dbReference type="InterPro" id="IPR027417">
    <property type="entry name" value="P-loop_NTPase"/>
</dbReference>
<dbReference type="PANTHER" id="PTHR47959">
    <property type="entry name" value="ATP-DEPENDENT RNA HELICASE RHLE-RELATED"/>
    <property type="match status" value="1"/>
</dbReference>
<dbReference type="Pfam" id="PF00271">
    <property type="entry name" value="Helicase_C"/>
    <property type="match status" value="1"/>
</dbReference>
<dbReference type="Proteomes" id="UP000029578">
    <property type="component" value="Unassembled WGS sequence"/>
</dbReference>
<protein>
    <submittedName>
        <fullName evidence="8">Helicase</fullName>
    </submittedName>
</protein>